<dbReference type="Proteomes" id="UP001392437">
    <property type="component" value="Unassembled WGS sequence"/>
</dbReference>
<name>A0AAW0QNS3_9PEZI</name>
<dbReference type="AlphaFoldDB" id="A0AAW0QNS3"/>
<sequence>MARSCVCQCTKTSNSPRGCVNGVVGRNDPKKLLCDVCYYEANTVSQIRRKPTDCTYPNKPPSALDRIIRR</sequence>
<comment type="caution">
    <text evidence="1">The sequence shown here is derived from an EMBL/GenBank/DDBJ whole genome shotgun (WGS) entry which is preliminary data.</text>
</comment>
<reference evidence="1 2" key="1">
    <citation type="submission" date="2023-01" db="EMBL/GenBank/DDBJ databases">
        <title>Analysis of 21 Apiospora genomes using comparative genomics revels a genus with tremendous synthesis potential of carbohydrate active enzymes and secondary metabolites.</title>
        <authorList>
            <person name="Sorensen T."/>
        </authorList>
    </citation>
    <scope>NUCLEOTIDE SEQUENCE [LARGE SCALE GENOMIC DNA]</scope>
    <source>
        <strain evidence="1 2">CBS 117206</strain>
    </source>
</reference>
<proteinExistence type="predicted"/>
<gene>
    <name evidence="1" type="ORF">PG999_007538</name>
</gene>
<keyword evidence="2" id="KW-1185">Reference proteome</keyword>
<evidence type="ECO:0000313" key="2">
    <source>
        <dbReference type="Proteomes" id="UP001392437"/>
    </source>
</evidence>
<dbReference type="EMBL" id="JAQQWP010000007">
    <property type="protein sequence ID" value="KAK8109401.1"/>
    <property type="molecule type" value="Genomic_DNA"/>
</dbReference>
<organism evidence="1 2">
    <name type="scientific">Apiospora kogelbergensis</name>
    <dbReference type="NCBI Taxonomy" id="1337665"/>
    <lineage>
        <taxon>Eukaryota</taxon>
        <taxon>Fungi</taxon>
        <taxon>Dikarya</taxon>
        <taxon>Ascomycota</taxon>
        <taxon>Pezizomycotina</taxon>
        <taxon>Sordariomycetes</taxon>
        <taxon>Xylariomycetidae</taxon>
        <taxon>Amphisphaeriales</taxon>
        <taxon>Apiosporaceae</taxon>
        <taxon>Apiospora</taxon>
    </lineage>
</organism>
<evidence type="ECO:0000313" key="1">
    <source>
        <dbReference type="EMBL" id="KAK8109401.1"/>
    </source>
</evidence>
<accession>A0AAW0QNS3</accession>
<protein>
    <submittedName>
        <fullName evidence="1">Uncharacterized protein</fullName>
    </submittedName>
</protein>